<dbReference type="Pfam" id="PF00669">
    <property type="entry name" value="Flagellin_N"/>
    <property type="match status" value="1"/>
</dbReference>
<evidence type="ECO:0000313" key="7">
    <source>
        <dbReference type="EMBL" id="TEB11170.1"/>
    </source>
</evidence>
<sequence>MIINHNIAALNTYRQLSANNTNGAKSLEKLSSGLRINKAGDDAAGLAISEKMRGQIRGLDQAARNAQDGISLIQSAEGALNETHSILQRMRELATQSASDTNTSDDRSKIQSEMDQLAKEITRISNTTEFNTQNLLAGGFNDTFHIGANKDQSISLTIGAMDAQSLGVAGALVTTTFSNTNTLVTSLTTSSQNLNGYYLNVSKTAATATAVTQSNASGGAGTADVSNFTGSADTTFQVKITTVAAGKVTAASYTTDGGANWTNASVDSSGADGIVTLADGAKLTIATDADNAADDTYTYTATARFLSMQIGSANTGGTTVGTAVKVYGNQSSVTLGDSASDRVATVAFNFNTVYAGTAVGTYAATGGTFAAADSDAITQTLTQSTAAVTGAGGTVTTQATVQKGINVSTQGAANNAITTINNAITTVSQERSKLGAYQNRLEHTINNLGTSSENLSSAESRIRDVDMAKEMMEFTKNSILTQAAQAMLAQANQQPQGVLSLLK</sequence>
<dbReference type="InterPro" id="IPR046358">
    <property type="entry name" value="Flagellin_C"/>
</dbReference>
<evidence type="ECO:0000256" key="4">
    <source>
        <dbReference type="RuleBase" id="RU362073"/>
    </source>
</evidence>
<protein>
    <recommendedName>
        <fullName evidence="2 4">Flagellin</fullName>
    </recommendedName>
</protein>
<comment type="function">
    <text evidence="4">Flagellin is the subunit protein which polymerizes to form the filaments of bacterial flagella.</text>
</comment>
<dbReference type="Gene3D" id="2.30.220.10">
    <property type="entry name" value="f41 fragment of flagellin, C-terminal domain"/>
    <property type="match status" value="1"/>
</dbReference>
<dbReference type="InterPro" id="IPR001029">
    <property type="entry name" value="Flagellin_N"/>
</dbReference>
<dbReference type="Pfam" id="PF00700">
    <property type="entry name" value="Flagellin_C"/>
    <property type="match status" value="1"/>
</dbReference>
<keyword evidence="4" id="KW-0964">Secreted</keyword>
<dbReference type="PANTHER" id="PTHR42792:SF2">
    <property type="entry name" value="FLAGELLIN"/>
    <property type="match status" value="1"/>
</dbReference>
<dbReference type="SUPFAM" id="SSF64518">
    <property type="entry name" value="Phase 1 flagellin"/>
    <property type="match status" value="1"/>
</dbReference>
<evidence type="ECO:0000256" key="1">
    <source>
        <dbReference type="ARBA" id="ARBA00005709"/>
    </source>
</evidence>
<dbReference type="InterPro" id="IPR001492">
    <property type="entry name" value="Flagellin"/>
</dbReference>
<dbReference type="GO" id="GO:0005576">
    <property type="term" value="C:extracellular region"/>
    <property type="evidence" value="ECO:0007669"/>
    <property type="project" value="UniProtKB-SubCell"/>
</dbReference>
<evidence type="ECO:0000256" key="3">
    <source>
        <dbReference type="ARBA" id="ARBA00023143"/>
    </source>
</evidence>
<keyword evidence="8" id="KW-1185">Reference proteome</keyword>
<evidence type="ECO:0000256" key="2">
    <source>
        <dbReference type="ARBA" id="ARBA00020110"/>
    </source>
</evidence>
<name>A0A4Y7RQZ8_9FIRM</name>
<reference evidence="7 8" key="1">
    <citation type="journal article" date="2018" name="Environ. Microbiol.">
        <title>Novel energy conservation strategies and behaviour of Pelotomaculum schinkii driving syntrophic propionate catabolism.</title>
        <authorList>
            <person name="Hidalgo-Ahumada C.A.P."/>
            <person name="Nobu M.K."/>
            <person name="Narihiro T."/>
            <person name="Tamaki H."/>
            <person name="Liu W.T."/>
            <person name="Kamagata Y."/>
            <person name="Stams A.J.M."/>
            <person name="Imachi H."/>
            <person name="Sousa D.Z."/>
        </authorList>
    </citation>
    <scope>NUCLEOTIDE SEQUENCE [LARGE SCALE GENOMIC DNA]</scope>
    <source>
        <strain evidence="7 8">MGP</strain>
    </source>
</reference>
<accession>A0A4Y7RQZ8</accession>
<dbReference type="InterPro" id="IPR042187">
    <property type="entry name" value="Flagellin_C_sub2"/>
</dbReference>
<feature type="domain" description="Flagellin N-terminal" evidence="5">
    <location>
        <begin position="3"/>
        <end position="138"/>
    </location>
</feature>
<organism evidence="7 8">
    <name type="scientific">Pelotomaculum propionicicum</name>
    <dbReference type="NCBI Taxonomy" id="258475"/>
    <lineage>
        <taxon>Bacteria</taxon>
        <taxon>Bacillati</taxon>
        <taxon>Bacillota</taxon>
        <taxon>Clostridia</taxon>
        <taxon>Eubacteriales</taxon>
        <taxon>Desulfotomaculaceae</taxon>
        <taxon>Pelotomaculum</taxon>
    </lineage>
</organism>
<keyword evidence="7" id="KW-0282">Flagellum</keyword>
<keyword evidence="3 4" id="KW-0975">Bacterial flagellum</keyword>
<evidence type="ECO:0000259" key="5">
    <source>
        <dbReference type="Pfam" id="PF00669"/>
    </source>
</evidence>
<dbReference type="EMBL" id="QFFZ01000017">
    <property type="protein sequence ID" value="TEB11170.1"/>
    <property type="molecule type" value="Genomic_DNA"/>
</dbReference>
<feature type="domain" description="Flagellin C-terminal" evidence="6">
    <location>
        <begin position="418"/>
        <end position="502"/>
    </location>
</feature>
<dbReference type="GO" id="GO:0009288">
    <property type="term" value="C:bacterial-type flagellum"/>
    <property type="evidence" value="ECO:0007669"/>
    <property type="project" value="UniProtKB-SubCell"/>
</dbReference>
<dbReference type="GO" id="GO:0005198">
    <property type="term" value="F:structural molecule activity"/>
    <property type="evidence" value="ECO:0007669"/>
    <property type="project" value="UniProtKB-UniRule"/>
</dbReference>
<evidence type="ECO:0000259" key="6">
    <source>
        <dbReference type="Pfam" id="PF00700"/>
    </source>
</evidence>
<dbReference type="OrthoDB" id="9796789at2"/>
<dbReference type="Gene3D" id="6.10.10.10">
    <property type="entry name" value="Flagellar export chaperone, C-terminal domain"/>
    <property type="match status" value="1"/>
</dbReference>
<dbReference type="PRINTS" id="PR00207">
    <property type="entry name" value="FLAGELLIN"/>
</dbReference>
<comment type="similarity">
    <text evidence="1 4">Belongs to the bacterial flagellin family.</text>
</comment>
<proteinExistence type="inferred from homology"/>
<evidence type="ECO:0000313" key="8">
    <source>
        <dbReference type="Proteomes" id="UP000297597"/>
    </source>
</evidence>
<dbReference type="AlphaFoldDB" id="A0A4Y7RQZ8"/>
<gene>
    <name evidence="7" type="primary">hag</name>
    <name evidence="7" type="ORF">Pmgp_01866</name>
</gene>
<comment type="subcellular location">
    <subcellularLocation>
        <location evidence="4">Secreted</location>
    </subcellularLocation>
    <subcellularLocation>
        <location evidence="4">Bacterial flagellum</location>
    </subcellularLocation>
</comment>
<dbReference type="Proteomes" id="UP000297597">
    <property type="component" value="Unassembled WGS sequence"/>
</dbReference>
<comment type="caution">
    <text evidence="7">The sequence shown here is derived from an EMBL/GenBank/DDBJ whole genome shotgun (WGS) entry which is preliminary data.</text>
</comment>
<dbReference type="Gene3D" id="1.20.1330.10">
    <property type="entry name" value="f41 fragment of flagellin, N-terminal domain"/>
    <property type="match status" value="1"/>
</dbReference>
<dbReference type="Gene3D" id="2.170.280.10">
    <property type="entry name" value="f41 fragment of flagellin, middle domain"/>
    <property type="match status" value="1"/>
</dbReference>
<dbReference type="RefSeq" id="WP_134213715.1">
    <property type="nucleotide sequence ID" value="NZ_QFFZ01000017.1"/>
</dbReference>
<keyword evidence="7" id="KW-0969">Cilium</keyword>
<dbReference type="PANTHER" id="PTHR42792">
    <property type="entry name" value="FLAGELLIN"/>
    <property type="match status" value="1"/>
</dbReference>
<keyword evidence="7" id="KW-0966">Cell projection</keyword>